<sequence>MINLELINFQQKKLHISDEEMAKALGFKNRSTYYKYKTGSYAFKADMLPQLKVMLKIPYSKFFTKSSSEIEQKEVTA</sequence>
<evidence type="ECO:0000313" key="1">
    <source>
        <dbReference type="EMBL" id="ARW19918.1"/>
    </source>
</evidence>
<gene>
    <name evidence="1" type="ORF">S100892_01346</name>
</gene>
<reference evidence="1 2" key="1">
    <citation type="submission" date="2017-05" db="EMBL/GenBank/DDBJ databases">
        <title>Genome sequence of Pediococcus pentosaceus strain SRCM100892.</title>
        <authorList>
            <person name="Cho S.H."/>
        </authorList>
    </citation>
    <scope>NUCLEOTIDE SEQUENCE [LARGE SCALE GENOMIC DNA]</scope>
    <source>
        <strain evidence="1 2">SRCM100892</strain>
    </source>
</reference>
<name>A0A1Y0VWG6_PEDPE</name>
<proteinExistence type="predicted"/>
<accession>A0A1Y0VWG6</accession>
<dbReference type="RefSeq" id="WP_069825265.1">
    <property type="nucleotide sequence ID" value="NZ_CP023655.1"/>
</dbReference>
<organism evidence="1 2">
    <name type="scientific">Pediococcus pentosaceus</name>
    <dbReference type="NCBI Taxonomy" id="1255"/>
    <lineage>
        <taxon>Bacteria</taxon>
        <taxon>Bacillati</taxon>
        <taxon>Bacillota</taxon>
        <taxon>Bacilli</taxon>
        <taxon>Lactobacillales</taxon>
        <taxon>Lactobacillaceae</taxon>
        <taxon>Pediococcus</taxon>
    </lineage>
</organism>
<dbReference type="Gene3D" id="1.10.260.40">
    <property type="entry name" value="lambda repressor-like DNA-binding domains"/>
    <property type="match status" value="1"/>
</dbReference>
<dbReference type="EMBL" id="CP021474">
    <property type="protein sequence ID" value="ARW19918.1"/>
    <property type="molecule type" value="Genomic_DNA"/>
</dbReference>
<evidence type="ECO:0000313" key="2">
    <source>
        <dbReference type="Proteomes" id="UP000196118"/>
    </source>
</evidence>
<dbReference type="Proteomes" id="UP000196118">
    <property type="component" value="Chromosome"/>
</dbReference>
<dbReference type="SUPFAM" id="SSF47413">
    <property type="entry name" value="lambda repressor-like DNA-binding domains"/>
    <property type="match status" value="1"/>
</dbReference>
<dbReference type="AlphaFoldDB" id="A0A1Y0VWG6"/>
<protein>
    <recommendedName>
        <fullName evidence="3">XRE family transcriptional regulator</fullName>
    </recommendedName>
</protein>
<dbReference type="InterPro" id="IPR010982">
    <property type="entry name" value="Lambda_DNA-bd_dom_sf"/>
</dbReference>
<evidence type="ECO:0008006" key="3">
    <source>
        <dbReference type="Google" id="ProtNLM"/>
    </source>
</evidence>
<dbReference type="GO" id="GO:0003677">
    <property type="term" value="F:DNA binding"/>
    <property type="evidence" value="ECO:0007669"/>
    <property type="project" value="InterPro"/>
</dbReference>